<evidence type="ECO:0000313" key="3">
    <source>
        <dbReference type="Proteomes" id="UP000188145"/>
    </source>
</evidence>
<feature type="transmembrane region" description="Helical" evidence="1">
    <location>
        <begin position="42"/>
        <end position="64"/>
    </location>
</feature>
<keyword evidence="1" id="KW-1133">Transmembrane helix</keyword>
<proteinExistence type="predicted"/>
<accession>A0A1Q2CQP4</accession>
<reference evidence="3" key="1">
    <citation type="submission" date="2017-02" db="EMBL/GenBank/DDBJ databases">
        <title>Tessaracoccus aquaemaris sp. nov., isolated from the intestine of a Korean rockfish, Sebastes schlegelii, in a marine aquaculture pond.</title>
        <authorList>
            <person name="Tak E.J."/>
            <person name="Bae J.-W."/>
        </authorList>
    </citation>
    <scope>NUCLEOTIDE SEQUENCE [LARGE SCALE GENOMIC DNA]</scope>
    <source>
        <strain evidence="3">NSG39</strain>
    </source>
</reference>
<dbReference type="AlphaFoldDB" id="A0A1Q2CQP4"/>
<feature type="transmembrane region" description="Helical" evidence="1">
    <location>
        <begin position="12"/>
        <end position="30"/>
    </location>
</feature>
<evidence type="ECO:0000256" key="1">
    <source>
        <dbReference type="SAM" id="Phobius"/>
    </source>
</evidence>
<dbReference type="KEGG" id="tes:BW730_13610"/>
<keyword evidence="3" id="KW-1185">Reference proteome</keyword>
<organism evidence="2 3">
    <name type="scientific">Tessaracoccus aquimaris</name>
    <dbReference type="NCBI Taxonomy" id="1332264"/>
    <lineage>
        <taxon>Bacteria</taxon>
        <taxon>Bacillati</taxon>
        <taxon>Actinomycetota</taxon>
        <taxon>Actinomycetes</taxon>
        <taxon>Propionibacteriales</taxon>
        <taxon>Propionibacteriaceae</taxon>
        <taxon>Tessaracoccus</taxon>
    </lineage>
</organism>
<keyword evidence="1" id="KW-0812">Transmembrane</keyword>
<feature type="transmembrane region" description="Helical" evidence="1">
    <location>
        <begin position="114"/>
        <end position="135"/>
    </location>
</feature>
<dbReference type="EMBL" id="CP019606">
    <property type="protein sequence ID" value="AQP48385.1"/>
    <property type="molecule type" value="Genomic_DNA"/>
</dbReference>
<keyword evidence="1" id="KW-0472">Membrane</keyword>
<name>A0A1Q2CQP4_9ACTN</name>
<evidence type="ECO:0000313" key="2">
    <source>
        <dbReference type="EMBL" id="AQP48385.1"/>
    </source>
</evidence>
<protein>
    <submittedName>
        <fullName evidence="2">Uncharacterized protein</fullName>
    </submittedName>
</protein>
<sequence length="136" mass="14784">MTAMVIFYRGSGWAMVALAVAAVVVANRLINGTFDLLDSPVTGTGFVLAGIAVVVGGWYVNMIAPRKFQERLGRETVAQAMGLTQEQFEASEAVNPGLVEASALHKTRRNYNTLLFIPIQIWGLAMVALGVWFLLR</sequence>
<dbReference type="Proteomes" id="UP000188145">
    <property type="component" value="Chromosome"/>
</dbReference>
<gene>
    <name evidence="2" type="ORF">BW730_13610</name>
</gene>